<gene>
    <name evidence="4" type="ORF">MoryE10_26500</name>
</gene>
<organism evidence="4 5">
    <name type="scientific">Methylogaea oryzae</name>
    <dbReference type="NCBI Taxonomy" id="1295382"/>
    <lineage>
        <taxon>Bacteria</taxon>
        <taxon>Pseudomonadati</taxon>
        <taxon>Pseudomonadota</taxon>
        <taxon>Gammaproteobacteria</taxon>
        <taxon>Methylococcales</taxon>
        <taxon>Methylococcaceae</taxon>
        <taxon>Methylogaea</taxon>
    </lineage>
</organism>
<evidence type="ECO:0000313" key="5">
    <source>
        <dbReference type="Proteomes" id="UP000824988"/>
    </source>
</evidence>
<dbReference type="AlphaFoldDB" id="A0A8D5AKQ2"/>
<accession>A0A8D5AKQ2</accession>
<dbReference type="PANTHER" id="PTHR43384">
    <property type="entry name" value="SEPTUM SITE-DETERMINING PROTEIN MIND HOMOLOG, CHLOROPLASTIC-RELATED"/>
    <property type="match status" value="1"/>
</dbReference>
<keyword evidence="5" id="KW-1185">Reference proteome</keyword>
<dbReference type="GO" id="GO:0009898">
    <property type="term" value="C:cytoplasmic side of plasma membrane"/>
    <property type="evidence" value="ECO:0007669"/>
    <property type="project" value="TreeGrafter"/>
</dbReference>
<dbReference type="InterPro" id="IPR059206">
    <property type="entry name" value="Sll1717-like"/>
</dbReference>
<proteinExistence type="predicted"/>
<evidence type="ECO:0000259" key="3">
    <source>
        <dbReference type="Pfam" id="PF01656"/>
    </source>
</evidence>
<dbReference type="NCBIfam" id="NF047389">
    <property type="entry name" value="ATPase_Sll1717"/>
    <property type="match status" value="1"/>
</dbReference>
<dbReference type="InterPro" id="IPR050625">
    <property type="entry name" value="ParA/MinD_ATPase"/>
</dbReference>
<keyword evidence="1" id="KW-0547">Nucleotide-binding</keyword>
<dbReference type="GO" id="GO:0005524">
    <property type="term" value="F:ATP binding"/>
    <property type="evidence" value="ECO:0007669"/>
    <property type="project" value="UniProtKB-KW"/>
</dbReference>
<protein>
    <recommendedName>
        <fullName evidence="3">CobQ/CobB/MinD/ParA nucleotide binding domain-containing protein</fullName>
    </recommendedName>
</protein>
<dbReference type="NCBIfam" id="NF047398">
    <property type="entry name" value="AAA_KGGVGR"/>
    <property type="match status" value="1"/>
</dbReference>
<dbReference type="GO" id="GO:0016887">
    <property type="term" value="F:ATP hydrolysis activity"/>
    <property type="evidence" value="ECO:0007669"/>
    <property type="project" value="TreeGrafter"/>
</dbReference>
<keyword evidence="2" id="KW-0067">ATP-binding</keyword>
<dbReference type="KEGG" id="moz:MoryE10_26500"/>
<dbReference type="Proteomes" id="UP000824988">
    <property type="component" value="Chromosome"/>
</dbReference>
<evidence type="ECO:0000256" key="2">
    <source>
        <dbReference type="ARBA" id="ARBA00022840"/>
    </source>
</evidence>
<dbReference type="InterPro" id="IPR002586">
    <property type="entry name" value="CobQ/CobB/MinD/ParA_Nub-bd_dom"/>
</dbReference>
<reference evidence="4" key="1">
    <citation type="submission" date="2019-06" db="EMBL/GenBank/DDBJ databases">
        <title>Complete genome sequence of Methylogaea oryzae strain JCM16910.</title>
        <authorList>
            <person name="Asakawa S."/>
        </authorList>
    </citation>
    <scope>NUCLEOTIDE SEQUENCE</scope>
    <source>
        <strain evidence="4">E10</strain>
    </source>
</reference>
<dbReference type="GO" id="GO:0005829">
    <property type="term" value="C:cytosol"/>
    <property type="evidence" value="ECO:0007669"/>
    <property type="project" value="TreeGrafter"/>
</dbReference>
<dbReference type="Pfam" id="PF01656">
    <property type="entry name" value="CbiA"/>
    <property type="match status" value="1"/>
</dbReference>
<sequence length="906" mass="102979">MTNDVRFLRGRLDECFPGRYELDVGAGMTAILTILDNSFAGQSYSERLANIEPLLKKAGLRPGIVELYTPDEAEERGISLQQGDTRSPATWEEAVSMVEGGKQALDGSRPPHRPRRVVFYSYKGGVGRTTALVHTAFHLARSGERVVVVDMDVEAPGLHTVLPRPDGTEIQAGLVDYLWERQLRPFNQETGEGLETCLVEVGREQQLAISYAVEDPISRAQIHVVPAGAINSNFVRRLNALSVQDILARPDDAWSLFEKELVEQIEPDVMLIDARTGLGDWGGLSLLRLADEAFFVLYPSQQNAEGIRFVHNTLTQLSNLKTHLVLSPVPEGPIGLELVARFLPSLGGMDDKQLTEDELPDDEPTEERLPVRVPYNPNIACALRYPVEGAMPDYARLANLLRNTETNEKVEATFQQFDRWNVIESLKFPERNAKEVAAEYFELFFQKTSDFEKFLDDARWVVRGRKGTGKSTLFHLFVEHKENASKRAKGKLENVDILPGHGPATGMRFRPTTTEFETIQREINKTKNDWLSFWRAYAIVRVFASPHQALLKSALRNKELRELQKHLQSSFPAEESIADWRSSHTKALLQLLDTTLDSQCRDLMTDINTALGKAGKKLWLLYDDLDQDIKEMSEWQADALGGLLRLAYDSNNRDLHNIRFKIFLREDIWNKLVFTNKSHFGEARTLALQWKIDDFLRLAYRLATGGSAEFKALALRDFPLTDSEVDTANEEELRKALAPLWGLNQEKKKNAFAARWVYNRMTDAADNTYPRSLTVLLNAAKEEELRGRHKPTPKDRLLSPRAMQAGLTEASRARVNELKNEYPDLKLFLEEIEHSNALRSQFKRDELRRVWEGTCKGIYPTFESFVKKIQDVGFLEEKKRGETYDYGIASLYIDGLGIRRVQGEKK</sequence>
<dbReference type="EMBL" id="AP019782">
    <property type="protein sequence ID" value="BBL72044.1"/>
    <property type="molecule type" value="Genomic_DNA"/>
</dbReference>
<dbReference type="GO" id="GO:0051782">
    <property type="term" value="P:negative regulation of cell division"/>
    <property type="evidence" value="ECO:0007669"/>
    <property type="project" value="TreeGrafter"/>
</dbReference>
<name>A0A8D5AKQ2_9GAMM</name>
<evidence type="ECO:0000313" key="4">
    <source>
        <dbReference type="EMBL" id="BBL72044.1"/>
    </source>
</evidence>
<evidence type="ECO:0000256" key="1">
    <source>
        <dbReference type="ARBA" id="ARBA00022741"/>
    </source>
</evidence>
<feature type="domain" description="CobQ/CobB/MinD/ParA nucleotide binding" evidence="3">
    <location>
        <begin position="118"/>
        <end position="255"/>
    </location>
</feature>
<dbReference type="PANTHER" id="PTHR43384:SF6">
    <property type="entry name" value="SEPTUM SITE-DETERMINING PROTEIN MIND HOMOLOG, CHLOROPLASTIC"/>
    <property type="match status" value="1"/>
</dbReference>